<keyword evidence="2" id="KW-1185">Reference proteome</keyword>
<reference evidence="1 2" key="1">
    <citation type="submission" date="2023-02" db="EMBL/GenBank/DDBJ databases">
        <authorList>
            <person name="Maleckis M."/>
        </authorList>
    </citation>
    <scope>NUCLEOTIDE SEQUENCE [LARGE SCALE GENOMIC DNA]</scope>
    <source>
        <strain evidence="1 2">P8-A2</strain>
        <plasmid evidence="1">unnamed1</plasmid>
    </source>
</reference>
<evidence type="ECO:0000313" key="2">
    <source>
        <dbReference type="Proteomes" id="UP001257627"/>
    </source>
</evidence>
<sequence>MQVHQVHVGSVAADEAGCISRVRELHQHKYRDAMPGVERRANPCGWQLGVGGVLAPLCWAM</sequence>
<gene>
    <name evidence="1" type="ORF">PU648_56980</name>
</gene>
<organism evidence="1 2">
    <name type="scientific">Streptomyces mirabilis</name>
    <dbReference type="NCBI Taxonomy" id="68239"/>
    <lineage>
        <taxon>Bacteria</taxon>
        <taxon>Bacillati</taxon>
        <taxon>Actinomycetota</taxon>
        <taxon>Actinomycetes</taxon>
        <taxon>Kitasatosporales</taxon>
        <taxon>Streptomycetaceae</taxon>
        <taxon>Streptomyces</taxon>
    </lineage>
</organism>
<dbReference type="RefSeq" id="WP_266944600.1">
    <property type="nucleotide sequence ID" value="NZ_JAPEMK010000002.1"/>
</dbReference>
<evidence type="ECO:0000313" key="1">
    <source>
        <dbReference type="EMBL" id="MDU9001556.1"/>
    </source>
</evidence>
<protein>
    <submittedName>
        <fullName evidence="1">Uncharacterized protein</fullName>
    </submittedName>
</protein>
<accession>A0ABU3V5V7</accession>
<dbReference type="Proteomes" id="UP001257627">
    <property type="component" value="Unassembled WGS sequence"/>
</dbReference>
<keyword evidence="1" id="KW-0614">Plasmid</keyword>
<name>A0ABU3V5V7_9ACTN</name>
<comment type="caution">
    <text evidence="1">The sequence shown here is derived from an EMBL/GenBank/DDBJ whole genome shotgun (WGS) entry which is preliminary data.</text>
</comment>
<proteinExistence type="predicted"/>
<dbReference type="EMBL" id="JARAKF010000003">
    <property type="protein sequence ID" value="MDU9001556.1"/>
    <property type="molecule type" value="Genomic_DNA"/>
</dbReference>
<geneLocation type="plasmid" evidence="1">
    <name>unnamed1</name>
</geneLocation>